<dbReference type="Gene3D" id="3.50.50.60">
    <property type="entry name" value="FAD/NAD(P)-binding domain"/>
    <property type="match status" value="2"/>
</dbReference>
<name>A0AA46WYC5_RHORH</name>
<evidence type="ECO:0000313" key="4">
    <source>
        <dbReference type="Proteomes" id="UP001162740"/>
    </source>
</evidence>
<dbReference type="SUPFAM" id="SSF51905">
    <property type="entry name" value="FAD/NAD(P)-binding domain"/>
    <property type="match status" value="2"/>
</dbReference>
<dbReference type="EMBL" id="CP083974">
    <property type="protein sequence ID" value="UZF46698.1"/>
    <property type="molecule type" value="Genomic_DNA"/>
</dbReference>
<proteinExistence type="predicted"/>
<dbReference type="GO" id="GO:0004497">
    <property type="term" value="F:monooxygenase activity"/>
    <property type="evidence" value="ECO:0007669"/>
    <property type="project" value="UniProtKB-KW"/>
</dbReference>
<gene>
    <name evidence="3" type="ORF">KUM34_008535</name>
</gene>
<dbReference type="InterPro" id="IPR036188">
    <property type="entry name" value="FAD/NAD-bd_sf"/>
</dbReference>
<dbReference type="RefSeq" id="WP_229581893.1">
    <property type="nucleotide sequence ID" value="NZ_CP083974.1"/>
</dbReference>
<dbReference type="PRINTS" id="PR00411">
    <property type="entry name" value="PNDRDTASEI"/>
</dbReference>
<evidence type="ECO:0000313" key="3">
    <source>
        <dbReference type="EMBL" id="UZF46698.1"/>
    </source>
</evidence>
<sequence>MTDLSENPDDAAQRSLHLLGYGNGDANWIAPLDDTDHDVVVVGGGQSGVAIAYALRRAGVARTSVVDAGRDESDLAWQSRARNLTLRTPKTVSGPELGNPALTFQVWFDATHGERAFDGIDRIATSDWADYLEWFRRQVGIEVRHGVRLTDIESADDGRLRLHLENDDRTWTEDTRKLVLATGVSGTGGPYIPTAVAALSDRVFAHTADEIDFDALCDRSVAVLGAAASAYDAAATALEAGAGDVHVYTRRPELVVAPLGGTRPNPLAQDVFHLLDDEERWRQRWRTAAQGANVPPESVERAAVFENYYLHLDAEWLSASEEDGRVVVHAADGTRTFDFVIAGTGYQQDPATRPELSTIAPYVARWADIYPAPDGLESELLASAPYLGSGYELTEREPGAAPWLGDIHVFSIGAAVSFGRPVGDIPSLRVGVPRLVEAITRDLVLADLRRARSTAVGGPVDDVR</sequence>
<evidence type="ECO:0000256" key="1">
    <source>
        <dbReference type="ARBA" id="ARBA00023002"/>
    </source>
</evidence>
<keyword evidence="3" id="KW-0503">Monooxygenase</keyword>
<evidence type="ECO:0000259" key="2">
    <source>
        <dbReference type="Pfam" id="PF07992"/>
    </source>
</evidence>
<feature type="domain" description="FAD/NAD(P)-binding" evidence="2">
    <location>
        <begin position="37"/>
        <end position="255"/>
    </location>
</feature>
<dbReference type="PANTHER" id="PTHR43539">
    <property type="entry name" value="FLAVIN-BINDING MONOOXYGENASE-LIKE PROTEIN (AFU_ORTHOLOGUE AFUA_4G09220)"/>
    <property type="match status" value="1"/>
</dbReference>
<dbReference type="Pfam" id="PF07992">
    <property type="entry name" value="Pyr_redox_2"/>
    <property type="match status" value="1"/>
</dbReference>
<accession>A0AA46WYC5</accession>
<reference evidence="3 4" key="1">
    <citation type="journal article" date="2021" name="Front. Microbiol.">
        <title>Bacterial Transformation of Aromatic Monomers in Softwood Black Liquor.</title>
        <authorList>
            <person name="Navas L.E."/>
            <person name="Dexter G."/>
            <person name="Liu J."/>
            <person name="Levy-Booth D."/>
            <person name="Cho M."/>
            <person name="Jang S.K."/>
            <person name="Mansfield S.D."/>
            <person name="Renneckar S."/>
            <person name="Mohn W.W."/>
            <person name="Eltis L.D."/>
        </authorList>
    </citation>
    <scope>NUCLEOTIDE SEQUENCE [LARGE SCALE GENOMIC DNA]</scope>
    <source>
        <strain evidence="3 4">GD02</strain>
    </source>
</reference>
<protein>
    <submittedName>
        <fullName evidence="3">SidA/IucD/PvdA family monooxygenase</fullName>
    </submittedName>
</protein>
<dbReference type="GO" id="GO:0050660">
    <property type="term" value="F:flavin adenine dinucleotide binding"/>
    <property type="evidence" value="ECO:0007669"/>
    <property type="project" value="TreeGrafter"/>
</dbReference>
<organism evidence="3 4">
    <name type="scientific">Rhodococcus rhodochrous</name>
    <dbReference type="NCBI Taxonomy" id="1829"/>
    <lineage>
        <taxon>Bacteria</taxon>
        <taxon>Bacillati</taxon>
        <taxon>Actinomycetota</taxon>
        <taxon>Actinomycetes</taxon>
        <taxon>Mycobacteriales</taxon>
        <taxon>Nocardiaceae</taxon>
        <taxon>Rhodococcus</taxon>
    </lineage>
</organism>
<dbReference type="Proteomes" id="UP001162740">
    <property type="component" value="Chromosome"/>
</dbReference>
<dbReference type="InterPro" id="IPR023753">
    <property type="entry name" value="FAD/NAD-binding_dom"/>
</dbReference>
<dbReference type="PANTHER" id="PTHR43539:SF91">
    <property type="entry name" value="FAD-DEPENDENT URATE HYDROXYLASE"/>
    <property type="match status" value="1"/>
</dbReference>
<dbReference type="InterPro" id="IPR050982">
    <property type="entry name" value="Auxin_biosynth/cation_transpt"/>
</dbReference>
<dbReference type="AlphaFoldDB" id="A0AA46WYC5"/>
<keyword evidence="1" id="KW-0560">Oxidoreductase</keyword>